<dbReference type="PANTHER" id="PTHR33875:SF2">
    <property type="entry name" value="ACR183CP"/>
    <property type="match status" value="1"/>
</dbReference>
<evidence type="ECO:0000256" key="1">
    <source>
        <dbReference type="SAM" id="SignalP"/>
    </source>
</evidence>
<dbReference type="SUPFAM" id="SSF52833">
    <property type="entry name" value="Thioredoxin-like"/>
    <property type="match status" value="1"/>
</dbReference>
<dbReference type="PANTHER" id="PTHR33875">
    <property type="entry name" value="OS09G0542200 PROTEIN"/>
    <property type="match status" value="1"/>
</dbReference>
<name>A0A7S3P5I0_9STRA</name>
<sequence length="254" mass="28985">MKFTSSAMSALPLLLMQSKLTKAFVVKQQHAPIQTARLLRRVVGMDAAATSVACTRRHMPSRIFSTASTNSDKKPSWEVFWDLECPFARKNWEQLPAMQQAFDSQFDFTIHLTSLAFHPGAWVGQCAAFLIRRELDTTAWLAFIDACYKQQHLYKDDLKDPRPSEVAAVFADIAQGAGLFTETFTREYFLEHVADWNEIIKPTYQEHKYALERGVFGTPKHVIDGKLVPDTESSWGVKEWRDKLETMGYLEQSA</sequence>
<evidence type="ECO:0000313" key="2">
    <source>
        <dbReference type="EMBL" id="CAE0404812.1"/>
    </source>
</evidence>
<keyword evidence="1" id="KW-0732">Signal</keyword>
<evidence type="ECO:0008006" key="3">
    <source>
        <dbReference type="Google" id="ProtNLM"/>
    </source>
</evidence>
<proteinExistence type="predicted"/>
<reference evidence="2" key="1">
    <citation type="submission" date="2021-01" db="EMBL/GenBank/DDBJ databases">
        <authorList>
            <person name="Corre E."/>
            <person name="Pelletier E."/>
            <person name="Niang G."/>
            <person name="Scheremetjew M."/>
            <person name="Finn R."/>
            <person name="Kale V."/>
            <person name="Holt S."/>
            <person name="Cochrane G."/>
            <person name="Meng A."/>
            <person name="Brown T."/>
            <person name="Cohen L."/>
        </authorList>
    </citation>
    <scope>NUCLEOTIDE SEQUENCE</scope>
    <source>
        <strain evidence="2">CCMP127</strain>
    </source>
</reference>
<accession>A0A7S3P5I0</accession>
<feature type="chain" id="PRO_5031079501" description="Thioredoxin-like fold domain-containing protein" evidence="1">
    <location>
        <begin position="24"/>
        <end position="254"/>
    </location>
</feature>
<protein>
    <recommendedName>
        <fullName evidence="3">Thioredoxin-like fold domain-containing protein</fullName>
    </recommendedName>
</protein>
<dbReference type="Gene3D" id="3.40.30.10">
    <property type="entry name" value="Glutaredoxin"/>
    <property type="match status" value="1"/>
</dbReference>
<organism evidence="2">
    <name type="scientific">Amphora coffeiformis</name>
    <dbReference type="NCBI Taxonomy" id="265554"/>
    <lineage>
        <taxon>Eukaryota</taxon>
        <taxon>Sar</taxon>
        <taxon>Stramenopiles</taxon>
        <taxon>Ochrophyta</taxon>
        <taxon>Bacillariophyta</taxon>
        <taxon>Bacillariophyceae</taxon>
        <taxon>Bacillariophycidae</taxon>
        <taxon>Thalassiophysales</taxon>
        <taxon>Catenulaceae</taxon>
        <taxon>Amphora</taxon>
    </lineage>
</organism>
<feature type="signal peptide" evidence="1">
    <location>
        <begin position="1"/>
        <end position="23"/>
    </location>
</feature>
<dbReference type="AlphaFoldDB" id="A0A7S3P5I0"/>
<dbReference type="EMBL" id="HBIM01003368">
    <property type="protein sequence ID" value="CAE0404812.1"/>
    <property type="molecule type" value="Transcribed_RNA"/>
</dbReference>
<dbReference type="InterPro" id="IPR036249">
    <property type="entry name" value="Thioredoxin-like_sf"/>
</dbReference>
<gene>
    <name evidence="2" type="ORF">ACOF00016_LOCUS2904</name>
</gene>